<organism evidence="2 3">
    <name type="scientific">Stylosanthes scabra</name>
    <dbReference type="NCBI Taxonomy" id="79078"/>
    <lineage>
        <taxon>Eukaryota</taxon>
        <taxon>Viridiplantae</taxon>
        <taxon>Streptophyta</taxon>
        <taxon>Embryophyta</taxon>
        <taxon>Tracheophyta</taxon>
        <taxon>Spermatophyta</taxon>
        <taxon>Magnoliopsida</taxon>
        <taxon>eudicotyledons</taxon>
        <taxon>Gunneridae</taxon>
        <taxon>Pentapetalae</taxon>
        <taxon>rosids</taxon>
        <taxon>fabids</taxon>
        <taxon>Fabales</taxon>
        <taxon>Fabaceae</taxon>
        <taxon>Papilionoideae</taxon>
        <taxon>50 kb inversion clade</taxon>
        <taxon>dalbergioids sensu lato</taxon>
        <taxon>Dalbergieae</taxon>
        <taxon>Pterocarpus clade</taxon>
        <taxon>Stylosanthes</taxon>
    </lineage>
</organism>
<reference evidence="2 3" key="1">
    <citation type="journal article" date="2023" name="Plants (Basel)">
        <title>Bridging the Gap: Combining Genomics and Transcriptomics Approaches to Understand Stylosanthes scabra, an Orphan Legume from the Brazilian Caatinga.</title>
        <authorList>
            <person name="Ferreira-Neto J.R.C."/>
            <person name="da Silva M.D."/>
            <person name="Binneck E."/>
            <person name="de Melo N.F."/>
            <person name="da Silva R.H."/>
            <person name="de Melo A.L.T.M."/>
            <person name="Pandolfi V."/>
            <person name="Bustamante F.O."/>
            <person name="Brasileiro-Vidal A.C."/>
            <person name="Benko-Iseppon A.M."/>
        </authorList>
    </citation>
    <scope>NUCLEOTIDE SEQUENCE [LARGE SCALE GENOMIC DNA]</scope>
    <source>
        <tissue evidence="2">Leaves</tissue>
    </source>
</reference>
<evidence type="ECO:0000313" key="2">
    <source>
        <dbReference type="EMBL" id="MED6159250.1"/>
    </source>
</evidence>
<evidence type="ECO:0000256" key="1">
    <source>
        <dbReference type="SAM" id="MobiDB-lite"/>
    </source>
</evidence>
<dbReference type="Proteomes" id="UP001341840">
    <property type="component" value="Unassembled WGS sequence"/>
</dbReference>
<feature type="compositionally biased region" description="Basic and acidic residues" evidence="1">
    <location>
        <begin position="34"/>
        <end position="62"/>
    </location>
</feature>
<keyword evidence="3" id="KW-1185">Reference proteome</keyword>
<feature type="region of interest" description="Disordered" evidence="1">
    <location>
        <begin position="12"/>
        <end position="62"/>
    </location>
</feature>
<protein>
    <submittedName>
        <fullName evidence="2">Uncharacterized protein</fullName>
    </submittedName>
</protein>
<proteinExistence type="predicted"/>
<evidence type="ECO:0000313" key="3">
    <source>
        <dbReference type="Proteomes" id="UP001341840"/>
    </source>
</evidence>
<dbReference type="EMBL" id="JASCZI010121048">
    <property type="protein sequence ID" value="MED6159250.1"/>
    <property type="molecule type" value="Genomic_DNA"/>
</dbReference>
<accession>A0ABU6UF54</accession>
<gene>
    <name evidence="2" type="ORF">PIB30_040549</name>
</gene>
<comment type="caution">
    <text evidence="2">The sequence shown here is derived from an EMBL/GenBank/DDBJ whole genome shotgun (WGS) entry which is preliminary data.</text>
</comment>
<sequence length="87" mass="9509">MGHRKEVLFKGFKEDGLQRSELGNGGGGLLGHSDAQRELLRSKANEEDRGESDGGKDAKERVGRVAQTYSMETTEMKARLPGATKVF</sequence>
<name>A0ABU6UF54_9FABA</name>